<dbReference type="PROSITE" id="PS50903">
    <property type="entry name" value="RUBREDOXIN_LIKE"/>
    <property type="match status" value="1"/>
</dbReference>
<dbReference type="SUPFAM" id="SSF47240">
    <property type="entry name" value="Ferritin-like"/>
    <property type="match status" value="1"/>
</dbReference>
<protein>
    <submittedName>
        <fullName evidence="8">Rubrerythrin family protein</fullName>
    </submittedName>
</protein>
<evidence type="ECO:0000256" key="4">
    <source>
        <dbReference type="ARBA" id="ARBA00022982"/>
    </source>
</evidence>
<keyword evidence="3" id="KW-0479">Metal-binding</keyword>
<sequence>MSVDLKNSETLKNLMRAFAGESQARNRYTFAASVCRQQKLHVVEAVFRFTADQEKEHAEIFYNHMKELAGQTVAIDGTYPVDLTNDVKELLRKAQHNEYEEHDPVYKTFGDVAQQEGFSAVAASFHKIAEIEQAHGNRFGRLADLLEQGKLFVSDVQCAWMCLNCGYIFEGAAAPKVCPVCQHDQGFFVRLEMAPFGDAVLKK</sequence>
<dbReference type="Pfam" id="PF02915">
    <property type="entry name" value="Rubrerythrin"/>
    <property type="match status" value="1"/>
</dbReference>
<gene>
    <name evidence="8" type="ORF">EIO64_10560</name>
</gene>
<evidence type="ECO:0000256" key="5">
    <source>
        <dbReference type="ARBA" id="ARBA00023004"/>
    </source>
</evidence>
<dbReference type="InterPro" id="IPR003251">
    <property type="entry name" value="Rr_diiron-bd_dom"/>
</dbReference>
<dbReference type="InterPro" id="IPR012347">
    <property type="entry name" value="Ferritin-like"/>
</dbReference>
<dbReference type="CDD" id="cd00729">
    <property type="entry name" value="rubredoxin_SM"/>
    <property type="match status" value="1"/>
</dbReference>
<dbReference type="Pfam" id="PF21349">
    <property type="entry name" value="RUBY_RBDX"/>
    <property type="match status" value="1"/>
</dbReference>
<dbReference type="PANTHER" id="PTHR43865:SF1">
    <property type="entry name" value="RUBRERYTHRIN-RELATED"/>
    <property type="match status" value="1"/>
</dbReference>
<reference evidence="9" key="1">
    <citation type="submission" date="2018-12" db="EMBL/GenBank/DDBJ databases">
        <title>Dusodibacter welbiota gen. nov., sp. nov., isolated from human faeces and emended description of the Oscillibacter genus.</title>
        <authorList>
            <person name="Le Roy T."/>
            <person name="Van der Smissen P."/>
            <person name="Delzenne N."/>
            <person name="Muccioli G."/>
            <person name="Collet J.F."/>
            <person name="Cani P.D."/>
        </authorList>
    </citation>
    <scope>NUCLEOTIDE SEQUENCE [LARGE SCALE GENOMIC DNA]</scope>
    <source>
        <strain evidence="9">J115</strain>
    </source>
</reference>
<dbReference type="AlphaFoldDB" id="A0A4D7APM1"/>
<evidence type="ECO:0000256" key="2">
    <source>
        <dbReference type="ARBA" id="ARBA00022448"/>
    </source>
</evidence>
<dbReference type="PANTHER" id="PTHR43865">
    <property type="entry name" value="RUBRERYTHRIN-RELATED"/>
    <property type="match status" value="1"/>
</dbReference>
<evidence type="ECO:0000259" key="7">
    <source>
        <dbReference type="PROSITE" id="PS50905"/>
    </source>
</evidence>
<dbReference type="RefSeq" id="WP_136891337.1">
    <property type="nucleotide sequence ID" value="NZ_CP034413.3"/>
</dbReference>
<dbReference type="GeneID" id="89520555"/>
<organism evidence="8 9">
    <name type="scientific">Dysosmobacter welbionis</name>
    <dbReference type="NCBI Taxonomy" id="2093857"/>
    <lineage>
        <taxon>Bacteria</taxon>
        <taxon>Bacillati</taxon>
        <taxon>Bacillota</taxon>
        <taxon>Clostridia</taxon>
        <taxon>Eubacteriales</taxon>
        <taxon>Oscillospiraceae</taxon>
        <taxon>Dysosmobacter</taxon>
    </lineage>
</organism>
<proteinExistence type="predicted"/>
<dbReference type="GO" id="GO:0016491">
    <property type="term" value="F:oxidoreductase activity"/>
    <property type="evidence" value="ECO:0007669"/>
    <property type="project" value="InterPro"/>
</dbReference>
<dbReference type="Gene3D" id="1.20.1260.10">
    <property type="match status" value="1"/>
</dbReference>
<keyword evidence="9" id="KW-1185">Reference proteome</keyword>
<dbReference type="InterPro" id="IPR009040">
    <property type="entry name" value="Ferritin-like_diiron"/>
</dbReference>
<dbReference type="InterPro" id="IPR009078">
    <property type="entry name" value="Ferritin-like_SF"/>
</dbReference>
<dbReference type="EMBL" id="CP034413">
    <property type="protein sequence ID" value="QCI59608.1"/>
    <property type="molecule type" value="Genomic_DNA"/>
</dbReference>
<feature type="domain" description="Ferritin-like diiron" evidence="7">
    <location>
        <begin position="4"/>
        <end position="150"/>
    </location>
</feature>
<evidence type="ECO:0000256" key="3">
    <source>
        <dbReference type="ARBA" id="ARBA00022723"/>
    </source>
</evidence>
<evidence type="ECO:0000313" key="8">
    <source>
        <dbReference type="EMBL" id="QCI59608.1"/>
    </source>
</evidence>
<evidence type="ECO:0000259" key="6">
    <source>
        <dbReference type="PROSITE" id="PS50903"/>
    </source>
</evidence>
<name>A0A4D7APM1_9FIRM</name>
<keyword evidence="2" id="KW-0813">Transport</keyword>
<dbReference type="InterPro" id="IPR048574">
    <property type="entry name" value="RUBY_RBDX"/>
</dbReference>
<dbReference type="Proteomes" id="UP000298642">
    <property type="component" value="Chromosome"/>
</dbReference>
<accession>A0A4D7APM1</accession>
<dbReference type="PROSITE" id="PS50905">
    <property type="entry name" value="FERRITIN_LIKE"/>
    <property type="match status" value="1"/>
</dbReference>
<feature type="domain" description="Rubredoxin-like" evidence="6">
    <location>
        <begin position="157"/>
        <end position="191"/>
    </location>
</feature>
<dbReference type="CDD" id="cd01041">
    <property type="entry name" value="Rubrerythrin"/>
    <property type="match status" value="1"/>
</dbReference>
<dbReference type="Gene3D" id="2.20.28.10">
    <property type="match status" value="1"/>
</dbReference>
<keyword evidence="4" id="KW-0249">Electron transport</keyword>
<evidence type="ECO:0000313" key="9">
    <source>
        <dbReference type="Proteomes" id="UP000298642"/>
    </source>
</evidence>
<keyword evidence="5" id="KW-0408">Iron</keyword>
<dbReference type="GO" id="GO:0005506">
    <property type="term" value="F:iron ion binding"/>
    <property type="evidence" value="ECO:0007669"/>
    <property type="project" value="InterPro"/>
</dbReference>
<dbReference type="SUPFAM" id="SSF57802">
    <property type="entry name" value="Rubredoxin-like"/>
    <property type="match status" value="1"/>
</dbReference>
<dbReference type="KEGG" id="obj:EIO64_10560"/>
<dbReference type="InterPro" id="IPR024934">
    <property type="entry name" value="Rubredoxin-like_dom"/>
</dbReference>
<comment type="cofactor">
    <cofactor evidence="1">
        <name>Fe(3+)</name>
        <dbReference type="ChEBI" id="CHEBI:29034"/>
    </cofactor>
</comment>
<dbReference type="NCBIfam" id="NF045767">
    <property type="entry name" value="RuberyRbr"/>
    <property type="match status" value="1"/>
</dbReference>
<evidence type="ECO:0000256" key="1">
    <source>
        <dbReference type="ARBA" id="ARBA00001965"/>
    </source>
</evidence>
<dbReference type="InterPro" id="IPR052364">
    <property type="entry name" value="Rubrerythrin"/>
</dbReference>